<proteinExistence type="predicted"/>
<evidence type="ECO:0000313" key="2">
    <source>
        <dbReference type="EMBL" id="KAF9679205.1"/>
    </source>
</evidence>
<feature type="transmembrane region" description="Helical" evidence="1">
    <location>
        <begin position="130"/>
        <end position="148"/>
    </location>
</feature>
<accession>A0A835MVT5</accession>
<dbReference type="Proteomes" id="UP000657918">
    <property type="component" value="Unassembled WGS sequence"/>
</dbReference>
<keyword evidence="1" id="KW-0812">Transmembrane</keyword>
<dbReference type="PANTHER" id="PTHR36743:SF1">
    <property type="entry name" value="OS04G0495300 PROTEIN"/>
    <property type="match status" value="1"/>
</dbReference>
<keyword evidence="3" id="KW-1185">Reference proteome</keyword>
<name>A0A835MVT5_9ROSI</name>
<comment type="caution">
    <text evidence="2">The sequence shown here is derived from an EMBL/GenBank/DDBJ whole genome shotgun (WGS) entry which is preliminary data.</text>
</comment>
<organism evidence="2 3">
    <name type="scientific">Salix dunnii</name>
    <dbReference type="NCBI Taxonomy" id="1413687"/>
    <lineage>
        <taxon>Eukaryota</taxon>
        <taxon>Viridiplantae</taxon>
        <taxon>Streptophyta</taxon>
        <taxon>Embryophyta</taxon>
        <taxon>Tracheophyta</taxon>
        <taxon>Spermatophyta</taxon>
        <taxon>Magnoliopsida</taxon>
        <taxon>eudicotyledons</taxon>
        <taxon>Gunneridae</taxon>
        <taxon>Pentapetalae</taxon>
        <taxon>rosids</taxon>
        <taxon>fabids</taxon>
        <taxon>Malpighiales</taxon>
        <taxon>Salicaceae</taxon>
        <taxon>Saliceae</taxon>
        <taxon>Salix</taxon>
    </lineage>
</organism>
<dbReference type="OrthoDB" id="1885878at2759"/>
<dbReference type="AlphaFoldDB" id="A0A835MVT5"/>
<dbReference type="PANTHER" id="PTHR36743">
    <property type="entry name" value="OS04G0495300 PROTEIN"/>
    <property type="match status" value="1"/>
</dbReference>
<dbReference type="EMBL" id="JADGMS010000007">
    <property type="protein sequence ID" value="KAF9679205.1"/>
    <property type="molecule type" value="Genomic_DNA"/>
</dbReference>
<feature type="transmembrane region" description="Helical" evidence="1">
    <location>
        <begin position="154"/>
        <end position="174"/>
    </location>
</feature>
<sequence length="176" mass="18407">MGISASKRVKTTLSNSQEFNSACDSTFTHCLSLTQHAFQGILPYQLPTAATYLHTTLTTPSAAAAPLILKWVPSPPNRTQIDWALRMVTNKKPGAAQEEKGELILGHAKFREWALLLFTEAAVGHAGKAILGRLPLGVAGIVGVGAVVKGGKEVVGAAIGVYALGVVTSVYLSLSG</sequence>
<evidence type="ECO:0000313" key="3">
    <source>
        <dbReference type="Proteomes" id="UP000657918"/>
    </source>
</evidence>
<keyword evidence="1" id="KW-0472">Membrane</keyword>
<evidence type="ECO:0000256" key="1">
    <source>
        <dbReference type="SAM" id="Phobius"/>
    </source>
</evidence>
<reference evidence="2 3" key="1">
    <citation type="submission" date="2020-10" db="EMBL/GenBank/DDBJ databases">
        <title>Plant Genome Project.</title>
        <authorList>
            <person name="Zhang R.-G."/>
        </authorList>
    </citation>
    <scope>NUCLEOTIDE SEQUENCE [LARGE SCALE GENOMIC DNA]</scope>
    <source>
        <strain evidence="2">FAFU-HL-1</strain>
        <tissue evidence="2">Leaf</tissue>
    </source>
</reference>
<protein>
    <submittedName>
        <fullName evidence="2">Uncharacterized protein</fullName>
    </submittedName>
</protein>
<keyword evidence="1" id="KW-1133">Transmembrane helix</keyword>
<gene>
    <name evidence="2" type="ORF">SADUNF_Sadunf07G0115800</name>
</gene>